<protein>
    <submittedName>
        <fullName evidence="1">Uncharacterized protein</fullName>
    </submittedName>
</protein>
<organism evidence="1 2">
    <name type="scientific">Trifolium pratense</name>
    <name type="common">Red clover</name>
    <dbReference type="NCBI Taxonomy" id="57577"/>
    <lineage>
        <taxon>Eukaryota</taxon>
        <taxon>Viridiplantae</taxon>
        <taxon>Streptophyta</taxon>
        <taxon>Embryophyta</taxon>
        <taxon>Tracheophyta</taxon>
        <taxon>Spermatophyta</taxon>
        <taxon>Magnoliopsida</taxon>
        <taxon>eudicotyledons</taxon>
        <taxon>Gunneridae</taxon>
        <taxon>Pentapetalae</taxon>
        <taxon>rosids</taxon>
        <taxon>fabids</taxon>
        <taxon>Fabales</taxon>
        <taxon>Fabaceae</taxon>
        <taxon>Papilionoideae</taxon>
        <taxon>50 kb inversion clade</taxon>
        <taxon>NPAAA clade</taxon>
        <taxon>Hologalegina</taxon>
        <taxon>IRL clade</taxon>
        <taxon>Trifolieae</taxon>
        <taxon>Trifolium</taxon>
    </lineage>
</organism>
<dbReference type="Proteomes" id="UP001177021">
    <property type="component" value="Unassembled WGS sequence"/>
</dbReference>
<gene>
    <name evidence="1" type="ORF">MILVUS5_LOCUS24114</name>
</gene>
<comment type="caution">
    <text evidence="1">The sequence shown here is derived from an EMBL/GenBank/DDBJ whole genome shotgun (WGS) entry which is preliminary data.</text>
</comment>
<proteinExistence type="predicted"/>
<sequence>MRCNYYFMYCVLYILSGRLHHIEYMGGTYTLLEQNINIRNVIGNCDPFENKLFSLASLVSVVNIKS</sequence>
<dbReference type="EMBL" id="CASHSV030000311">
    <property type="protein sequence ID" value="CAJ2657555.1"/>
    <property type="molecule type" value="Genomic_DNA"/>
</dbReference>
<name>A0ACB0KJY1_TRIPR</name>
<evidence type="ECO:0000313" key="1">
    <source>
        <dbReference type="EMBL" id="CAJ2657555.1"/>
    </source>
</evidence>
<accession>A0ACB0KJY1</accession>
<evidence type="ECO:0000313" key="2">
    <source>
        <dbReference type="Proteomes" id="UP001177021"/>
    </source>
</evidence>
<reference evidence="1" key="1">
    <citation type="submission" date="2023-10" db="EMBL/GenBank/DDBJ databases">
        <authorList>
            <person name="Rodriguez Cubillos JULIANA M."/>
            <person name="De Vega J."/>
        </authorList>
    </citation>
    <scope>NUCLEOTIDE SEQUENCE</scope>
</reference>
<keyword evidence="2" id="KW-1185">Reference proteome</keyword>